<accession>A0A2W1BN07</accession>
<feature type="transmembrane region" description="Helical" evidence="1">
    <location>
        <begin position="12"/>
        <end position="33"/>
    </location>
</feature>
<protein>
    <submittedName>
        <fullName evidence="2">Uncharacterized protein</fullName>
    </submittedName>
</protein>
<proteinExistence type="predicted"/>
<evidence type="ECO:0000256" key="1">
    <source>
        <dbReference type="SAM" id="Phobius"/>
    </source>
</evidence>
<gene>
    <name evidence="2" type="primary">HaOG210114</name>
    <name evidence="2" type="ORF">B5X24_HaOG210114</name>
</gene>
<sequence>MSGSESESKGDGLLIITGILVVSFILLWVRILCCTRARIHISMREAQTQMHCQEGLRMCVIVEQRHVIRPRAYN</sequence>
<reference evidence="2 3" key="1">
    <citation type="journal article" date="2017" name="BMC Biol.">
        <title>Genomic innovations, transcriptional plasticity and gene loss underlying the evolution and divergence of two highly polyphagous and invasive Helicoverpa pest species.</title>
        <authorList>
            <person name="Pearce S.L."/>
            <person name="Clarke D.F."/>
            <person name="East P.D."/>
            <person name="Elfekih S."/>
            <person name="Gordon K.H."/>
            <person name="Jermiin L.S."/>
            <person name="McGaughran A."/>
            <person name="Oakeshott J.G."/>
            <person name="Papanikolaou A."/>
            <person name="Perera O.P."/>
            <person name="Rane R.V."/>
            <person name="Richards S."/>
            <person name="Tay W.T."/>
            <person name="Walsh T.K."/>
            <person name="Anderson A."/>
            <person name="Anderson C.J."/>
            <person name="Asgari S."/>
            <person name="Board P.G."/>
            <person name="Bretschneider A."/>
            <person name="Campbell P.M."/>
            <person name="Chertemps T."/>
            <person name="Christeller J.T."/>
            <person name="Coppin C.W."/>
            <person name="Downes S.J."/>
            <person name="Duan G."/>
            <person name="Farnsworth C.A."/>
            <person name="Good R.T."/>
            <person name="Han L.B."/>
            <person name="Han Y.C."/>
            <person name="Hatje K."/>
            <person name="Horne I."/>
            <person name="Huang Y.P."/>
            <person name="Hughes D.S."/>
            <person name="Jacquin-Joly E."/>
            <person name="James W."/>
            <person name="Jhangiani S."/>
            <person name="Kollmar M."/>
            <person name="Kuwar S.S."/>
            <person name="Li S."/>
            <person name="Liu N.Y."/>
            <person name="Maibeche M.T."/>
            <person name="Miller J.R."/>
            <person name="Montagne N."/>
            <person name="Perry T."/>
            <person name="Qu J."/>
            <person name="Song S.V."/>
            <person name="Sutton G.G."/>
            <person name="Vogel H."/>
            <person name="Walenz B.P."/>
            <person name="Xu W."/>
            <person name="Zhang H.J."/>
            <person name="Zou Z."/>
            <person name="Batterham P."/>
            <person name="Edwards O.R."/>
            <person name="Feyereisen R."/>
            <person name="Gibbs R.A."/>
            <person name="Heckel D.G."/>
            <person name="McGrath A."/>
            <person name="Robin C."/>
            <person name="Scherer S.E."/>
            <person name="Worley K.C."/>
            <person name="Wu Y.D."/>
        </authorList>
    </citation>
    <scope>NUCLEOTIDE SEQUENCE [LARGE SCALE GENOMIC DNA]</scope>
    <source>
        <strain evidence="2">Harm_GR_Male_#8</strain>
        <tissue evidence="2">Whole organism</tissue>
    </source>
</reference>
<keyword evidence="1" id="KW-0812">Transmembrane</keyword>
<organism evidence="2 3">
    <name type="scientific">Helicoverpa armigera</name>
    <name type="common">Cotton bollworm</name>
    <name type="synonym">Heliothis armigera</name>
    <dbReference type="NCBI Taxonomy" id="29058"/>
    <lineage>
        <taxon>Eukaryota</taxon>
        <taxon>Metazoa</taxon>
        <taxon>Ecdysozoa</taxon>
        <taxon>Arthropoda</taxon>
        <taxon>Hexapoda</taxon>
        <taxon>Insecta</taxon>
        <taxon>Pterygota</taxon>
        <taxon>Neoptera</taxon>
        <taxon>Endopterygota</taxon>
        <taxon>Lepidoptera</taxon>
        <taxon>Glossata</taxon>
        <taxon>Ditrysia</taxon>
        <taxon>Noctuoidea</taxon>
        <taxon>Noctuidae</taxon>
        <taxon>Heliothinae</taxon>
        <taxon>Helicoverpa</taxon>
    </lineage>
</organism>
<evidence type="ECO:0000313" key="2">
    <source>
        <dbReference type="EMBL" id="PZC73073.1"/>
    </source>
</evidence>
<dbReference type="EMBL" id="KZ150129">
    <property type="protein sequence ID" value="PZC73073.1"/>
    <property type="molecule type" value="Genomic_DNA"/>
</dbReference>
<name>A0A2W1BN07_HELAM</name>
<evidence type="ECO:0000313" key="3">
    <source>
        <dbReference type="Proteomes" id="UP000249218"/>
    </source>
</evidence>
<keyword evidence="1" id="KW-1133">Transmembrane helix</keyword>
<keyword evidence="1" id="KW-0472">Membrane</keyword>
<dbReference type="AlphaFoldDB" id="A0A2W1BN07"/>
<keyword evidence="3" id="KW-1185">Reference proteome</keyword>
<dbReference type="Proteomes" id="UP000249218">
    <property type="component" value="Unassembled WGS sequence"/>
</dbReference>